<dbReference type="SUPFAM" id="SSF52129">
    <property type="entry name" value="Caspase-like"/>
    <property type="match status" value="1"/>
</dbReference>
<dbReference type="Gene3D" id="3.40.50.1460">
    <property type="match status" value="1"/>
</dbReference>
<sequence>MRKALVIGIDNYPYDPLEGCVNDAVCVASLLKKNEDGSPNFDVRLITNPSDRQDIPTTRRLIDELFETHSDVALFYYAGHGLLKSTGGYIITSDFKTHNEEIPMSEILGLAINSRARSKIIILDCCHAGSFAESNLGNSSISNLCDELTVITASRDIESADEIGGHGVFTSLLIDALQGGAADIRGHITAGSIYAYIDSALGAWAQRPIFKTNVSRFVPIRSINPKIPLEKLRRIPKYFPKPENEFKLDPSYEPTSEKAIAFKCEIFKDLQDFESEGLVKPVDEEHMYYAAMNSKSCKLTALGYHYWRLVKQNKL</sequence>
<dbReference type="RefSeq" id="WP_048040265.1">
    <property type="nucleotide sequence ID" value="NZ_CP009513.1"/>
</dbReference>
<dbReference type="AlphaFoldDB" id="A0A0E3LVZ4"/>
<dbReference type="PANTHER" id="PTHR22576:SF37">
    <property type="entry name" value="MUCOSA-ASSOCIATED LYMPHOID TISSUE LYMPHOMA TRANSLOCATION PROTEIN 1"/>
    <property type="match status" value="1"/>
</dbReference>
<gene>
    <name evidence="2" type="ORF">MSMAL_1333</name>
</gene>
<dbReference type="HOGENOM" id="CLU_851683_0_0_2"/>
<evidence type="ECO:0000313" key="2">
    <source>
        <dbReference type="EMBL" id="AKB67876.1"/>
    </source>
</evidence>
<dbReference type="GO" id="GO:0004197">
    <property type="term" value="F:cysteine-type endopeptidase activity"/>
    <property type="evidence" value="ECO:0007669"/>
    <property type="project" value="InterPro"/>
</dbReference>
<name>A0A0E3LVZ4_METMZ</name>
<dbReference type="InterPro" id="IPR052039">
    <property type="entry name" value="Caspase-related_regulators"/>
</dbReference>
<proteinExistence type="predicted"/>
<dbReference type="PANTHER" id="PTHR22576">
    <property type="entry name" value="MUCOSA ASSOCIATED LYMPHOID TISSUE LYMPHOMA TRANSLOCATION PROTEIN 1/PARACASPASE"/>
    <property type="match status" value="1"/>
</dbReference>
<protein>
    <submittedName>
        <fullName evidence="2">WD-40 repeat protein</fullName>
    </submittedName>
</protein>
<dbReference type="GO" id="GO:0006508">
    <property type="term" value="P:proteolysis"/>
    <property type="evidence" value="ECO:0007669"/>
    <property type="project" value="InterPro"/>
</dbReference>
<evidence type="ECO:0000313" key="3">
    <source>
        <dbReference type="Proteomes" id="UP000033063"/>
    </source>
</evidence>
<dbReference type="GeneID" id="24877549"/>
<reference evidence="2 3" key="1">
    <citation type="submission" date="2014-07" db="EMBL/GenBank/DDBJ databases">
        <title>Methanogenic archaea and the global carbon cycle.</title>
        <authorList>
            <person name="Henriksen J.R."/>
            <person name="Luke J."/>
            <person name="Reinhart S."/>
            <person name="Benedict M.N."/>
            <person name="Youngblut N.D."/>
            <person name="Metcalf M.E."/>
            <person name="Whitaker R.J."/>
            <person name="Metcalf W.W."/>
        </authorList>
    </citation>
    <scope>NUCLEOTIDE SEQUENCE [LARGE SCALE GENOMIC DNA]</scope>
    <source>
        <strain evidence="2 3">LYC</strain>
    </source>
</reference>
<dbReference type="Proteomes" id="UP000033063">
    <property type="component" value="Chromosome"/>
</dbReference>
<feature type="domain" description="Peptidase C14 caspase" evidence="1">
    <location>
        <begin position="1"/>
        <end position="182"/>
    </location>
</feature>
<organism evidence="2 3">
    <name type="scientific">Methanosarcina mazei LYC</name>
    <dbReference type="NCBI Taxonomy" id="1434114"/>
    <lineage>
        <taxon>Archaea</taxon>
        <taxon>Methanobacteriati</taxon>
        <taxon>Methanobacteriota</taxon>
        <taxon>Stenosarchaea group</taxon>
        <taxon>Methanomicrobia</taxon>
        <taxon>Methanosarcinales</taxon>
        <taxon>Methanosarcinaceae</taxon>
        <taxon>Methanosarcina</taxon>
    </lineage>
</organism>
<dbReference type="InterPro" id="IPR029030">
    <property type="entry name" value="Caspase-like_dom_sf"/>
</dbReference>
<dbReference type="Pfam" id="PF00656">
    <property type="entry name" value="Peptidase_C14"/>
    <property type="match status" value="1"/>
</dbReference>
<dbReference type="InterPro" id="IPR011600">
    <property type="entry name" value="Pept_C14_caspase"/>
</dbReference>
<dbReference type="EMBL" id="CP009513">
    <property type="protein sequence ID" value="AKB67876.1"/>
    <property type="molecule type" value="Genomic_DNA"/>
</dbReference>
<accession>A0A0E3LVZ4</accession>
<dbReference type="PATRIC" id="fig|1434114.4.peg.1680"/>
<evidence type="ECO:0000259" key="1">
    <source>
        <dbReference type="Pfam" id="PF00656"/>
    </source>
</evidence>